<dbReference type="Proteomes" id="UP001300096">
    <property type="component" value="Unassembled WGS sequence"/>
</dbReference>
<protein>
    <submittedName>
        <fullName evidence="2">PQQ-binding-like beta-propeller repeat protein</fullName>
    </submittedName>
</protein>
<proteinExistence type="predicted"/>
<feature type="chain" id="PRO_5046664052" evidence="1">
    <location>
        <begin position="36"/>
        <end position="982"/>
    </location>
</feature>
<organism evidence="2 3">
    <name type="scientific">Microbacterium croceum</name>
    <dbReference type="NCBI Taxonomy" id="2851645"/>
    <lineage>
        <taxon>Bacteria</taxon>
        <taxon>Bacillati</taxon>
        <taxon>Actinomycetota</taxon>
        <taxon>Actinomycetes</taxon>
        <taxon>Micrococcales</taxon>
        <taxon>Microbacteriaceae</taxon>
        <taxon>Microbacterium</taxon>
    </lineage>
</organism>
<evidence type="ECO:0000256" key="1">
    <source>
        <dbReference type="SAM" id="SignalP"/>
    </source>
</evidence>
<keyword evidence="3" id="KW-1185">Reference proteome</keyword>
<dbReference type="InterPro" id="IPR011042">
    <property type="entry name" value="6-blade_b-propeller_TolB-like"/>
</dbReference>
<dbReference type="InterPro" id="IPR008979">
    <property type="entry name" value="Galactose-bd-like_sf"/>
</dbReference>
<dbReference type="InterPro" id="IPR011044">
    <property type="entry name" value="Quino_amine_DH_bsu"/>
</dbReference>
<dbReference type="RefSeq" id="WP_247628366.1">
    <property type="nucleotide sequence ID" value="NZ_JAHWXN010000001.1"/>
</dbReference>
<dbReference type="Gene3D" id="2.120.10.30">
    <property type="entry name" value="TolB, C-terminal domain"/>
    <property type="match status" value="1"/>
</dbReference>
<accession>A0ABT0FA17</accession>
<comment type="caution">
    <text evidence="2">The sequence shown here is derived from an EMBL/GenBank/DDBJ whole genome shotgun (WGS) entry which is preliminary data.</text>
</comment>
<dbReference type="SUPFAM" id="SSF63825">
    <property type="entry name" value="YWTD domain"/>
    <property type="match status" value="1"/>
</dbReference>
<dbReference type="Gene3D" id="2.60.120.260">
    <property type="entry name" value="Galactose-binding domain-like"/>
    <property type="match status" value="2"/>
</dbReference>
<dbReference type="SUPFAM" id="SSF50969">
    <property type="entry name" value="YVTN repeat-like/Quinoprotein amine dehydrogenase"/>
    <property type="match status" value="1"/>
</dbReference>
<gene>
    <name evidence="2" type="ORF">KZC51_02085</name>
</gene>
<name>A0ABT0FA17_9MICO</name>
<evidence type="ECO:0000313" key="3">
    <source>
        <dbReference type="Proteomes" id="UP001300096"/>
    </source>
</evidence>
<reference evidence="2 3" key="1">
    <citation type="submission" date="2021-06" db="EMBL/GenBank/DDBJ databases">
        <title>Genome-based taxonomic framework of Microbacterium strains isolated from marine environment, the description of four new species and reclassification of four preexisting species.</title>
        <authorList>
            <person name="Lee S.D."/>
            <person name="Kim S.-M."/>
            <person name="Byeon Y.-S."/>
            <person name="Yang H.L."/>
            <person name="Kim I.S."/>
        </authorList>
    </citation>
    <scope>NUCLEOTIDE SEQUENCE [LARGE SCALE GENOMIC DNA]</scope>
    <source>
        <strain evidence="2 3">SSW1-49</strain>
    </source>
</reference>
<keyword evidence="1" id="KW-0732">Signal</keyword>
<dbReference type="EMBL" id="JAHWXN010000001">
    <property type="protein sequence ID" value="MCK2034914.1"/>
    <property type="molecule type" value="Genomic_DNA"/>
</dbReference>
<dbReference type="SUPFAM" id="SSF63829">
    <property type="entry name" value="Calcium-dependent phosphotriesterase"/>
    <property type="match status" value="1"/>
</dbReference>
<evidence type="ECO:0000313" key="2">
    <source>
        <dbReference type="EMBL" id="MCK2034914.1"/>
    </source>
</evidence>
<dbReference type="SUPFAM" id="SSF49785">
    <property type="entry name" value="Galactose-binding domain-like"/>
    <property type="match status" value="1"/>
</dbReference>
<feature type="signal peptide" evidence="1">
    <location>
        <begin position="1"/>
        <end position="35"/>
    </location>
</feature>
<sequence length="982" mass="100531">MKRHGIKRGLTLAAIGAIVSALFVAVGPTAGPATAEAPVTVTNPSFESALVGGSIPGWTQPYGSFTLSSDASDGATSVEVVDTSATSAAGLLSVPVAVTPSHNYRLVVDSRRIDTAGNVYMRYFDANNALISSSVATLSGGVGVWSTTTLAFTPPAGTVTASVLLYIGVAPVGSIRFDNVRILDDGLVRNSGFETPLAGGVIPGWSVAYGVIGDFQTSGTQKLTGNASLRMIDGSATAASGLISDAVAVTAGARLRVTAGVFKVTGAPSLFVRFYNAAGGQLSNQSVGYATVPNSWDDLAIDVVAPAGATSLRVLLYSGSTTITEAFFDDVTVAPQLTEEMSAGTPLYTVNSAISEVTTTSGGDQVAYVASYGSPARISQIDAITGELLQSSTLPGSGGAWGLAVGPDDSVYIGGLSSGQLYRWVPGSGNAVQLGAPVAGEIYINAVSVDQATGVVYGGTFPNGHLFAYDPAIDETQPFAAAITDYGQAISGATYVRSVEVTGSKVYAGTATNAGLAVLDIPSQTITPIALPTELTGSAFAYGLTAAGGYLFVRAETPGKAAAMKLDTGAWTVLGDSFGLFPSPVNDDGEVYILGEDAATLIVFDTVTGTTTTVSMPEDVANMRKPGWIEIPGDADFPGQTLSWVSTVGRLHHFNPTTGELRILETEVAQEPATIHDLTATPDGDVLMTKFVAGGVTSYNPDTAALTNHATKVGQVEGWVHDGSTTWMSSYTKSSIWEFDRAAAVTSSNPKKLFDLESAGQDRPMALTGLADGRLAVGTVPVYGALGGAIAVFDPSTSPVVPTVYPAPVADHSVVALTSRRESGTDYLFGGTSIDGGLGSVPTATSGVVFKVDPDDGSVVWSVSPIAGERAFPDVTIGSNGNVWAIGTGTLVELDPATGATLRTLQIAPVSTAVTWIGSSVVSDGAGTLFVHAGKRLFAVAESDLAVYTVATGVDVVAMDFADDRAWVGRNATLSWIDISAL</sequence>